<keyword evidence="4 5" id="KW-0472">Membrane</keyword>
<name>A0AA42BBL5_9BACT</name>
<gene>
    <name evidence="7" type="ORF">NET02_12040</name>
</gene>
<keyword evidence="3 5" id="KW-1133">Transmembrane helix</keyword>
<feature type="transmembrane region" description="Helical" evidence="5">
    <location>
        <begin position="28"/>
        <end position="47"/>
    </location>
</feature>
<keyword evidence="8" id="KW-1185">Reference proteome</keyword>
<dbReference type="RefSeq" id="WP_284057665.1">
    <property type="nucleotide sequence ID" value="NZ_JAMSLR010000009.1"/>
</dbReference>
<dbReference type="AlphaFoldDB" id="A0AA42BBL5"/>
<feature type="transmembrane region" description="Helical" evidence="5">
    <location>
        <begin position="54"/>
        <end position="78"/>
    </location>
</feature>
<organism evidence="7 8">
    <name type="scientific">Thermalbibacter longus</name>
    <dbReference type="NCBI Taxonomy" id="2951981"/>
    <lineage>
        <taxon>Bacteria</taxon>
        <taxon>Pseudomonadati</taxon>
        <taxon>Thermomicrobiota</taxon>
        <taxon>Thermomicrobia</taxon>
        <taxon>Thermomicrobiales</taxon>
        <taxon>Thermomicrobiaceae</taxon>
        <taxon>Thermalbibacter</taxon>
    </lineage>
</organism>
<evidence type="ECO:0000313" key="8">
    <source>
        <dbReference type="Proteomes" id="UP001165306"/>
    </source>
</evidence>
<protein>
    <submittedName>
        <fullName evidence="7">YIP1 family protein</fullName>
    </submittedName>
</protein>
<evidence type="ECO:0000256" key="3">
    <source>
        <dbReference type="ARBA" id="ARBA00022989"/>
    </source>
</evidence>
<dbReference type="EMBL" id="JAMSLR010000009">
    <property type="protein sequence ID" value="MCM8749880.1"/>
    <property type="molecule type" value="Genomic_DNA"/>
</dbReference>
<evidence type="ECO:0000313" key="7">
    <source>
        <dbReference type="EMBL" id="MCM8749880.1"/>
    </source>
</evidence>
<dbReference type="Proteomes" id="UP001165306">
    <property type="component" value="Unassembled WGS sequence"/>
</dbReference>
<feature type="transmembrane region" description="Helical" evidence="5">
    <location>
        <begin position="113"/>
        <end position="137"/>
    </location>
</feature>
<keyword evidence="2 5" id="KW-0812">Transmembrane</keyword>
<evidence type="ECO:0000259" key="6">
    <source>
        <dbReference type="Pfam" id="PF04893"/>
    </source>
</evidence>
<evidence type="ECO:0000256" key="4">
    <source>
        <dbReference type="ARBA" id="ARBA00023136"/>
    </source>
</evidence>
<evidence type="ECO:0000256" key="1">
    <source>
        <dbReference type="ARBA" id="ARBA00004141"/>
    </source>
</evidence>
<dbReference type="GO" id="GO:0016020">
    <property type="term" value="C:membrane"/>
    <property type="evidence" value="ECO:0007669"/>
    <property type="project" value="UniProtKB-SubCell"/>
</dbReference>
<evidence type="ECO:0000256" key="5">
    <source>
        <dbReference type="SAM" id="Phobius"/>
    </source>
</evidence>
<comment type="caution">
    <text evidence="7">The sequence shown here is derived from an EMBL/GenBank/DDBJ whole genome shotgun (WGS) entry which is preliminary data.</text>
</comment>
<evidence type="ECO:0000256" key="2">
    <source>
        <dbReference type="ARBA" id="ARBA00022692"/>
    </source>
</evidence>
<accession>A0AA42BBL5</accession>
<dbReference type="InterPro" id="IPR006977">
    <property type="entry name" value="Yip1_dom"/>
</dbReference>
<comment type="subcellular location">
    <subcellularLocation>
        <location evidence="1">Membrane</location>
        <topology evidence="1">Multi-pass membrane protein</topology>
    </subcellularLocation>
</comment>
<proteinExistence type="predicted"/>
<reference evidence="7" key="1">
    <citation type="submission" date="2022-06" db="EMBL/GenBank/DDBJ databases">
        <title>CFH 74404 Thermomicrobiaceae sp.</title>
        <authorList>
            <person name="Ming H."/>
            <person name="Li W.-J."/>
            <person name="Zhao Z."/>
        </authorList>
    </citation>
    <scope>NUCLEOTIDE SEQUENCE</scope>
    <source>
        <strain evidence="7">CFH 74404</strain>
    </source>
</reference>
<feature type="transmembrane region" description="Helical" evidence="5">
    <location>
        <begin position="149"/>
        <end position="174"/>
    </location>
</feature>
<feature type="domain" description="Yip1" evidence="6">
    <location>
        <begin position="32"/>
        <end position="166"/>
    </location>
</feature>
<sequence>MQASLTARIIGAARLDTATYEAVEHDEAATSSALLVVVLAAIAAGIGTLGSGRIAAFILGVIAAIVSWAAYAGVAYLVGSRLLAGPQTQATWGQLLRTLGFAQAPRLLLVLGWIPILGVLISLIVFIWTLITTVVAIRQALDFTTGRAIGTAVIAWLVLVIVYAVILIPVGVLAA</sequence>
<dbReference type="Pfam" id="PF04893">
    <property type="entry name" value="Yip1"/>
    <property type="match status" value="1"/>
</dbReference>